<sequence>MDKFCINNITIFGLVTVMLLFLNVGYCQVRAEKKIPAAISKPKLDAVTTPKMHLQSEGPPQTECMNYNLKIGMSNIHYYTCCGGLQNSSFKLERQYANFHCNPTRLRYAIKNTTSHYDCNGEEGQQNAKQRCSERWGWIEEPVDCWMWSDCFAGACKKEVEELGSSAKTDVVFCGDGRCDANTESSSNCPIDCCPIENPTECVATNNTCPNACCGDAFCCNGPISATQELVQKFWMILLGILAGLVVLVNVICCCCCYCCYSKCCKKERRCNDNDIEMPKSRQGGRR</sequence>
<keyword evidence="1" id="KW-1133">Transmembrane helix</keyword>
<keyword evidence="1" id="KW-0472">Membrane</keyword>
<organism evidence="2 3">
    <name type="scientific">Holothuria leucospilota</name>
    <name type="common">Black long sea cucumber</name>
    <name type="synonym">Mertensiothuria leucospilota</name>
    <dbReference type="NCBI Taxonomy" id="206669"/>
    <lineage>
        <taxon>Eukaryota</taxon>
        <taxon>Metazoa</taxon>
        <taxon>Echinodermata</taxon>
        <taxon>Eleutherozoa</taxon>
        <taxon>Echinozoa</taxon>
        <taxon>Holothuroidea</taxon>
        <taxon>Aspidochirotacea</taxon>
        <taxon>Aspidochirotida</taxon>
        <taxon>Holothuriidae</taxon>
        <taxon>Holothuria</taxon>
    </lineage>
</organism>
<feature type="transmembrane region" description="Helical" evidence="1">
    <location>
        <begin position="234"/>
        <end position="261"/>
    </location>
</feature>
<accession>A0A9Q1C5R0</accession>
<keyword evidence="1" id="KW-0812">Transmembrane</keyword>
<evidence type="ECO:0000313" key="2">
    <source>
        <dbReference type="EMBL" id="KAJ8039783.1"/>
    </source>
</evidence>
<proteinExistence type="predicted"/>
<evidence type="ECO:0000313" key="3">
    <source>
        <dbReference type="Proteomes" id="UP001152320"/>
    </source>
</evidence>
<protein>
    <submittedName>
        <fullName evidence="2">Uncharacterized protein</fullName>
    </submittedName>
</protein>
<name>A0A9Q1C5R0_HOLLE</name>
<keyword evidence="3" id="KW-1185">Reference proteome</keyword>
<dbReference type="EMBL" id="JAIZAY010000006">
    <property type="protein sequence ID" value="KAJ8039783.1"/>
    <property type="molecule type" value="Genomic_DNA"/>
</dbReference>
<dbReference type="Proteomes" id="UP001152320">
    <property type="component" value="Chromosome 6"/>
</dbReference>
<reference evidence="2" key="1">
    <citation type="submission" date="2021-10" db="EMBL/GenBank/DDBJ databases">
        <title>Tropical sea cucumber genome reveals ecological adaptation and Cuvierian tubules defense mechanism.</title>
        <authorList>
            <person name="Chen T."/>
        </authorList>
    </citation>
    <scope>NUCLEOTIDE SEQUENCE</scope>
    <source>
        <strain evidence="2">Nanhai2018</strain>
        <tissue evidence="2">Muscle</tissue>
    </source>
</reference>
<gene>
    <name evidence="2" type="ORF">HOLleu_13892</name>
</gene>
<dbReference type="OrthoDB" id="10385785at2759"/>
<evidence type="ECO:0000256" key="1">
    <source>
        <dbReference type="SAM" id="Phobius"/>
    </source>
</evidence>
<dbReference type="AlphaFoldDB" id="A0A9Q1C5R0"/>
<comment type="caution">
    <text evidence="2">The sequence shown here is derived from an EMBL/GenBank/DDBJ whole genome shotgun (WGS) entry which is preliminary data.</text>
</comment>